<evidence type="ECO:0000256" key="10">
    <source>
        <dbReference type="ARBA" id="ARBA00023008"/>
    </source>
</evidence>
<dbReference type="InterPro" id="IPR033138">
    <property type="entry name" value="Cu_oxidase_CS"/>
</dbReference>
<evidence type="ECO:0000256" key="5">
    <source>
        <dbReference type="ARBA" id="ARBA00012297"/>
    </source>
</evidence>
<keyword evidence="11" id="KW-1015">Disulfide bond</keyword>
<evidence type="ECO:0000256" key="3">
    <source>
        <dbReference type="ARBA" id="ARBA00004613"/>
    </source>
</evidence>
<dbReference type="InterPro" id="IPR011707">
    <property type="entry name" value="Cu-oxidase-like_N"/>
</dbReference>
<feature type="domain" description="Plastocyanin-like" evidence="14">
    <location>
        <begin position="90"/>
        <end position="232"/>
    </location>
</feature>
<protein>
    <recommendedName>
        <fullName evidence="5">laccase</fullName>
        <ecNumber evidence="5">1.10.3.2</ecNumber>
    </recommendedName>
</protein>
<keyword evidence="12" id="KW-0325">Glycoprotein</keyword>
<comment type="catalytic activity">
    <reaction evidence="1">
        <text>4 hydroquinone + O2 = 4 benzosemiquinone + 2 H2O</text>
        <dbReference type="Rhea" id="RHEA:11276"/>
        <dbReference type="ChEBI" id="CHEBI:15377"/>
        <dbReference type="ChEBI" id="CHEBI:15379"/>
        <dbReference type="ChEBI" id="CHEBI:17594"/>
        <dbReference type="ChEBI" id="CHEBI:17977"/>
        <dbReference type="EC" id="1.10.3.2"/>
    </reaction>
</comment>
<keyword evidence="18" id="KW-1185">Reference proteome</keyword>
<comment type="similarity">
    <text evidence="4">Belongs to the multicopper oxidase family.</text>
</comment>
<dbReference type="GO" id="GO:0005507">
    <property type="term" value="F:copper ion binding"/>
    <property type="evidence" value="ECO:0007669"/>
    <property type="project" value="InterPro"/>
</dbReference>
<comment type="subcellular location">
    <subcellularLocation>
        <location evidence="3">Secreted</location>
    </subcellularLocation>
</comment>
<dbReference type="FunFam" id="2.60.40.420:FF:000045">
    <property type="entry name" value="Laccase 2"/>
    <property type="match status" value="1"/>
</dbReference>
<dbReference type="PROSITE" id="PS00079">
    <property type="entry name" value="MULTICOPPER_OXIDASE1"/>
    <property type="match status" value="1"/>
</dbReference>
<evidence type="ECO:0000256" key="7">
    <source>
        <dbReference type="ARBA" id="ARBA00022723"/>
    </source>
</evidence>
<evidence type="ECO:0000259" key="15">
    <source>
        <dbReference type="Pfam" id="PF07731"/>
    </source>
</evidence>
<accession>A0A4R0RBU3</accession>
<evidence type="ECO:0000256" key="1">
    <source>
        <dbReference type="ARBA" id="ARBA00000349"/>
    </source>
</evidence>
<sequence>MSSLMDSPDLRFWRMAYILDQSSLGISDFVTQCPITSGDSFLYNFSVPDQAGTFWYHSHLATQYCDGLRGAFIVYDPDDPHKYLYDEDNEDTIITLSDWYHTLAKQTKVPATPQSTLINGKGRYSNQTIPSELAVVTVQQGKRYRMRLVSLSCDPEFRFSIDSHDLTVIEADGENTRPHRVDSISIFAAQRYSFILNANQSIKNYWIRAKPGIGNDTFAGGLNSAILRYAGAPLADPTTAPTPNNTELIETDLRPLDPSGVPGQPVSGGADVNLNLLFNFTGTVFSVNNVNYLNPNIPTLLQIMSGAQTAQDLLPAGEYFALPSNSVIEISMPGGVIGGGHPLHLHGHTFHVVRSAGSEDYNYDDPVMRDVVNIGTKGDNVTIRFVTDNPGPWFLHCHINWHFNIGFAVVMAEDILGAAPANPVPDAWRQLCPKYNSLAPGDL</sequence>
<keyword evidence="8" id="KW-0677">Repeat</keyword>
<evidence type="ECO:0000313" key="18">
    <source>
        <dbReference type="Proteomes" id="UP000292702"/>
    </source>
</evidence>
<reference evidence="17 18" key="1">
    <citation type="submission" date="2018-11" db="EMBL/GenBank/DDBJ databases">
        <title>Genome assembly of Steccherinum ochraceum LE-BIN_3174, the white-rot fungus of the Steccherinaceae family (The Residual Polyporoid clade, Polyporales, Basidiomycota).</title>
        <authorList>
            <person name="Fedorova T.V."/>
            <person name="Glazunova O.A."/>
            <person name="Landesman E.O."/>
            <person name="Moiseenko K.V."/>
            <person name="Psurtseva N.V."/>
            <person name="Savinova O.S."/>
            <person name="Shakhova N.V."/>
            <person name="Tyazhelova T.V."/>
            <person name="Vasina D.V."/>
        </authorList>
    </citation>
    <scope>NUCLEOTIDE SEQUENCE [LARGE SCALE GENOMIC DNA]</scope>
    <source>
        <strain evidence="17 18">LE-BIN_3174</strain>
    </source>
</reference>
<dbReference type="PANTHER" id="PTHR11709">
    <property type="entry name" value="MULTI-COPPER OXIDASE"/>
    <property type="match status" value="1"/>
</dbReference>
<dbReference type="InterPro" id="IPR008972">
    <property type="entry name" value="Cupredoxin"/>
</dbReference>
<dbReference type="Gene3D" id="2.60.40.420">
    <property type="entry name" value="Cupredoxins - blue copper proteins"/>
    <property type="match status" value="3"/>
</dbReference>
<evidence type="ECO:0000313" key="17">
    <source>
        <dbReference type="EMBL" id="TCD64396.1"/>
    </source>
</evidence>
<dbReference type="STRING" id="92696.A0A4R0RBU3"/>
<dbReference type="AlphaFoldDB" id="A0A4R0RBU3"/>
<dbReference type="CDD" id="cd13903">
    <property type="entry name" value="CuRO_3_Tv-LCC_like"/>
    <property type="match status" value="1"/>
</dbReference>
<dbReference type="GO" id="GO:0046274">
    <property type="term" value="P:lignin catabolic process"/>
    <property type="evidence" value="ECO:0007669"/>
    <property type="project" value="UniProtKB-KW"/>
</dbReference>
<evidence type="ECO:0000256" key="13">
    <source>
        <dbReference type="ARBA" id="ARBA00023185"/>
    </source>
</evidence>
<evidence type="ECO:0000256" key="6">
    <source>
        <dbReference type="ARBA" id="ARBA00022525"/>
    </source>
</evidence>
<feature type="domain" description="Plastocyanin-like" evidence="16">
    <location>
        <begin position="28"/>
        <end position="78"/>
    </location>
</feature>
<name>A0A4R0RBU3_9APHY</name>
<dbReference type="InterPro" id="IPR045087">
    <property type="entry name" value="Cu-oxidase_fam"/>
</dbReference>
<dbReference type="FunFam" id="2.60.40.420:FF:000112">
    <property type="entry name" value="Laccase B"/>
    <property type="match status" value="1"/>
</dbReference>
<proteinExistence type="inferred from homology"/>
<keyword evidence="9" id="KW-0560">Oxidoreductase</keyword>
<evidence type="ECO:0000256" key="2">
    <source>
        <dbReference type="ARBA" id="ARBA00001935"/>
    </source>
</evidence>
<dbReference type="EC" id="1.10.3.2" evidence="5"/>
<dbReference type="Pfam" id="PF07732">
    <property type="entry name" value="Cu-oxidase_3"/>
    <property type="match status" value="1"/>
</dbReference>
<dbReference type="InterPro" id="IPR011706">
    <property type="entry name" value="Cu-oxidase_C"/>
</dbReference>
<evidence type="ECO:0000256" key="4">
    <source>
        <dbReference type="ARBA" id="ARBA00010609"/>
    </source>
</evidence>
<dbReference type="OrthoDB" id="2121828at2759"/>
<keyword evidence="13" id="KW-0439">Lignin degradation</keyword>
<evidence type="ECO:0000256" key="12">
    <source>
        <dbReference type="ARBA" id="ARBA00023180"/>
    </source>
</evidence>
<comment type="cofactor">
    <cofactor evidence="2">
        <name>Cu cation</name>
        <dbReference type="ChEBI" id="CHEBI:23378"/>
    </cofactor>
</comment>
<dbReference type="EMBL" id="RWJN01000239">
    <property type="protein sequence ID" value="TCD64396.1"/>
    <property type="molecule type" value="Genomic_DNA"/>
</dbReference>
<dbReference type="GO" id="GO:0052716">
    <property type="term" value="F:hydroquinone:oxygen oxidoreductase activity"/>
    <property type="evidence" value="ECO:0007669"/>
    <property type="project" value="UniProtKB-EC"/>
</dbReference>
<dbReference type="PANTHER" id="PTHR11709:SF511">
    <property type="entry name" value="LACCASE"/>
    <property type="match status" value="1"/>
</dbReference>
<dbReference type="Pfam" id="PF07731">
    <property type="entry name" value="Cu-oxidase_2"/>
    <property type="match status" value="1"/>
</dbReference>
<evidence type="ECO:0000256" key="9">
    <source>
        <dbReference type="ARBA" id="ARBA00023002"/>
    </source>
</evidence>
<dbReference type="GO" id="GO:0005576">
    <property type="term" value="C:extracellular region"/>
    <property type="evidence" value="ECO:0007669"/>
    <property type="project" value="UniProtKB-SubCell"/>
</dbReference>
<dbReference type="Pfam" id="PF00394">
    <property type="entry name" value="Cu-oxidase"/>
    <property type="match status" value="1"/>
</dbReference>
<keyword evidence="7" id="KW-0479">Metal-binding</keyword>
<comment type="caution">
    <text evidence="17">The sequence shown here is derived from an EMBL/GenBank/DDBJ whole genome shotgun (WGS) entry which is preliminary data.</text>
</comment>
<feature type="domain" description="Plastocyanin-like" evidence="15">
    <location>
        <begin position="293"/>
        <end position="414"/>
    </location>
</feature>
<evidence type="ECO:0000256" key="8">
    <source>
        <dbReference type="ARBA" id="ARBA00022737"/>
    </source>
</evidence>
<evidence type="ECO:0000256" key="11">
    <source>
        <dbReference type="ARBA" id="ARBA00023157"/>
    </source>
</evidence>
<dbReference type="Proteomes" id="UP000292702">
    <property type="component" value="Unassembled WGS sequence"/>
</dbReference>
<dbReference type="SUPFAM" id="SSF49503">
    <property type="entry name" value="Cupredoxins"/>
    <property type="match status" value="3"/>
</dbReference>
<organism evidence="17 18">
    <name type="scientific">Steccherinum ochraceum</name>
    <dbReference type="NCBI Taxonomy" id="92696"/>
    <lineage>
        <taxon>Eukaryota</taxon>
        <taxon>Fungi</taxon>
        <taxon>Dikarya</taxon>
        <taxon>Basidiomycota</taxon>
        <taxon>Agaricomycotina</taxon>
        <taxon>Agaricomycetes</taxon>
        <taxon>Polyporales</taxon>
        <taxon>Steccherinaceae</taxon>
        <taxon>Steccherinum</taxon>
    </lineage>
</organism>
<evidence type="ECO:0000259" key="16">
    <source>
        <dbReference type="Pfam" id="PF07732"/>
    </source>
</evidence>
<keyword evidence="10" id="KW-0186">Copper</keyword>
<evidence type="ECO:0000259" key="14">
    <source>
        <dbReference type="Pfam" id="PF00394"/>
    </source>
</evidence>
<keyword evidence="6" id="KW-0964">Secreted</keyword>
<gene>
    <name evidence="17" type="primary">LCC2_3</name>
    <name evidence="17" type="ORF">EIP91_004144</name>
</gene>
<dbReference type="InterPro" id="IPR001117">
    <property type="entry name" value="Cu-oxidase_2nd"/>
</dbReference>